<evidence type="ECO:0000313" key="3">
    <source>
        <dbReference type="Proteomes" id="UP000053860"/>
    </source>
</evidence>
<evidence type="ECO:0000259" key="1">
    <source>
        <dbReference type="Pfam" id="PF10438"/>
    </source>
</evidence>
<proteinExistence type="predicted"/>
<organism evidence="2 3">
    <name type="scientific">Proteiniphilum acetatigenes</name>
    <dbReference type="NCBI Taxonomy" id="294710"/>
    <lineage>
        <taxon>Bacteria</taxon>
        <taxon>Pseudomonadati</taxon>
        <taxon>Bacteroidota</taxon>
        <taxon>Bacteroidia</taxon>
        <taxon>Bacteroidales</taxon>
        <taxon>Dysgonomonadaceae</taxon>
        <taxon>Proteiniphilum</taxon>
    </lineage>
</organism>
<protein>
    <submittedName>
        <fullName evidence="2">Cyclomaltodextrinase</fullName>
    </submittedName>
</protein>
<dbReference type="AlphaFoldDB" id="A0A101HDB8"/>
<dbReference type="EMBL" id="LGGN01000408">
    <property type="protein sequence ID" value="KUK74747.1"/>
    <property type="molecule type" value="Genomic_DNA"/>
</dbReference>
<dbReference type="Pfam" id="PF10438">
    <property type="entry name" value="Cyc-maltodext_C"/>
    <property type="match status" value="1"/>
</dbReference>
<gene>
    <name evidence="2" type="ORF">XD92_1611</name>
</gene>
<reference evidence="3" key="1">
    <citation type="journal article" date="2015" name="MBio">
        <title>Genome-Resolved Metagenomic Analysis Reveals Roles for Candidate Phyla and Other Microbial Community Members in Biogeochemical Transformations in Oil Reservoirs.</title>
        <authorList>
            <person name="Hu P."/>
            <person name="Tom L."/>
            <person name="Singh A."/>
            <person name="Thomas B.C."/>
            <person name="Baker B.J."/>
            <person name="Piceno Y.M."/>
            <person name="Andersen G.L."/>
            <person name="Banfield J.F."/>
        </authorList>
    </citation>
    <scope>NUCLEOTIDE SEQUENCE [LARGE SCALE GENOMIC DNA]</scope>
</reference>
<dbReference type="InterPro" id="IPR013780">
    <property type="entry name" value="Glyco_hydro_b"/>
</dbReference>
<name>A0A101HDB8_9BACT</name>
<sequence length="51" mass="5586">MNGTSKDVTINLDRYAESIQGWSSAKDFLTGKTITLGETLTISPKEVLLLE</sequence>
<dbReference type="Gene3D" id="2.60.40.1180">
    <property type="entry name" value="Golgi alpha-mannosidase II"/>
    <property type="match status" value="1"/>
</dbReference>
<dbReference type="SUPFAM" id="SSF51011">
    <property type="entry name" value="Glycosyl hydrolase domain"/>
    <property type="match status" value="1"/>
</dbReference>
<evidence type="ECO:0000313" key="2">
    <source>
        <dbReference type="EMBL" id="KUK74747.1"/>
    </source>
</evidence>
<dbReference type="InterPro" id="IPR019492">
    <property type="entry name" value="Cyclo-malto-dextrinase_C"/>
</dbReference>
<feature type="domain" description="Cyclo-malto-dextrinase C-terminal" evidence="1">
    <location>
        <begin position="1"/>
        <end position="51"/>
    </location>
</feature>
<comment type="caution">
    <text evidence="2">The sequence shown here is derived from an EMBL/GenBank/DDBJ whole genome shotgun (WGS) entry which is preliminary data.</text>
</comment>
<dbReference type="Proteomes" id="UP000053860">
    <property type="component" value="Unassembled WGS sequence"/>
</dbReference>
<feature type="non-terminal residue" evidence="2">
    <location>
        <position position="1"/>
    </location>
</feature>
<accession>A0A101HDB8</accession>